<dbReference type="NCBIfam" id="TIGR02606">
    <property type="entry name" value="antidote_CC2985"/>
    <property type="match status" value="1"/>
</dbReference>
<accession>A0ABV7ZYM6</accession>
<comment type="similarity">
    <text evidence="1">Belongs to the ParD antitoxin family.</text>
</comment>
<comment type="function">
    <text evidence="4">Antitoxin component of a type II toxin-antitoxin (TA) system. Neutralizes the effect of toxin ParE.</text>
</comment>
<proteinExistence type="inferred from homology"/>
<dbReference type="InterPro" id="IPR022789">
    <property type="entry name" value="ParD"/>
</dbReference>
<dbReference type="PANTHER" id="PTHR36582:SF2">
    <property type="entry name" value="ANTITOXIN PARD"/>
    <property type="match status" value="1"/>
</dbReference>
<evidence type="ECO:0000256" key="2">
    <source>
        <dbReference type="ARBA" id="ARBA00017940"/>
    </source>
</evidence>
<dbReference type="Pfam" id="PF03693">
    <property type="entry name" value="ParD_antitoxin"/>
    <property type="match status" value="1"/>
</dbReference>
<dbReference type="RefSeq" id="WP_380694589.1">
    <property type="nucleotide sequence ID" value="NZ_JBHRYR010000002.1"/>
</dbReference>
<sequence>MAMVKKSITVTDQQDSWIKAQIEMGHYGNESEVLRELIRERQLREQEASRDIETIRAKLINAEQNGFTEQSPEDILKEIKNGLGRNAAL</sequence>
<keyword evidence="3" id="KW-1277">Toxin-antitoxin system</keyword>
<dbReference type="SUPFAM" id="SSF47598">
    <property type="entry name" value="Ribbon-helix-helix"/>
    <property type="match status" value="1"/>
</dbReference>
<dbReference type="Gene3D" id="6.10.10.120">
    <property type="entry name" value="Antitoxin ParD1-like"/>
    <property type="match status" value="1"/>
</dbReference>
<dbReference type="InterPro" id="IPR038296">
    <property type="entry name" value="ParD_sf"/>
</dbReference>
<evidence type="ECO:0000313" key="5">
    <source>
        <dbReference type="EMBL" id="MFC3852451.1"/>
    </source>
</evidence>
<protein>
    <recommendedName>
        <fullName evidence="2">Antitoxin ParD</fullName>
    </recommendedName>
</protein>
<evidence type="ECO:0000256" key="3">
    <source>
        <dbReference type="ARBA" id="ARBA00022649"/>
    </source>
</evidence>
<dbReference type="EMBL" id="JBHRYR010000002">
    <property type="protein sequence ID" value="MFC3852451.1"/>
    <property type="molecule type" value="Genomic_DNA"/>
</dbReference>
<evidence type="ECO:0000313" key="6">
    <source>
        <dbReference type="Proteomes" id="UP001595617"/>
    </source>
</evidence>
<dbReference type="Proteomes" id="UP001595617">
    <property type="component" value="Unassembled WGS sequence"/>
</dbReference>
<keyword evidence="6" id="KW-1185">Reference proteome</keyword>
<evidence type="ECO:0000256" key="1">
    <source>
        <dbReference type="ARBA" id="ARBA00008580"/>
    </source>
</evidence>
<gene>
    <name evidence="5" type="ORF">ACFOOG_06350</name>
</gene>
<name>A0ABV7ZYM6_9GAMM</name>
<organism evidence="5 6">
    <name type="scientific">Saccharospirillum mangrovi</name>
    <dbReference type="NCBI Taxonomy" id="2161747"/>
    <lineage>
        <taxon>Bacteria</taxon>
        <taxon>Pseudomonadati</taxon>
        <taxon>Pseudomonadota</taxon>
        <taxon>Gammaproteobacteria</taxon>
        <taxon>Oceanospirillales</taxon>
        <taxon>Saccharospirillaceae</taxon>
        <taxon>Saccharospirillum</taxon>
    </lineage>
</organism>
<reference evidence="6" key="1">
    <citation type="journal article" date="2019" name="Int. J. Syst. Evol. Microbiol.">
        <title>The Global Catalogue of Microorganisms (GCM) 10K type strain sequencing project: providing services to taxonomists for standard genome sequencing and annotation.</title>
        <authorList>
            <consortium name="The Broad Institute Genomics Platform"/>
            <consortium name="The Broad Institute Genome Sequencing Center for Infectious Disease"/>
            <person name="Wu L."/>
            <person name="Ma J."/>
        </authorList>
    </citation>
    <scope>NUCLEOTIDE SEQUENCE [LARGE SCALE GENOMIC DNA]</scope>
    <source>
        <strain evidence="6">IBRC 10765</strain>
    </source>
</reference>
<dbReference type="PANTHER" id="PTHR36582">
    <property type="entry name" value="ANTITOXIN PARD"/>
    <property type="match status" value="1"/>
</dbReference>
<evidence type="ECO:0000256" key="4">
    <source>
        <dbReference type="ARBA" id="ARBA00037106"/>
    </source>
</evidence>
<dbReference type="InterPro" id="IPR010985">
    <property type="entry name" value="Ribbon_hlx_hlx"/>
</dbReference>
<comment type="caution">
    <text evidence="5">The sequence shown here is derived from an EMBL/GenBank/DDBJ whole genome shotgun (WGS) entry which is preliminary data.</text>
</comment>